<dbReference type="InterPro" id="IPR055414">
    <property type="entry name" value="LRR_R13L4/SHOC2-like"/>
</dbReference>
<evidence type="ECO:0000256" key="1">
    <source>
        <dbReference type="ARBA" id="ARBA00022614"/>
    </source>
</evidence>
<gene>
    <name evidence="4" type="ORF">R1sor_006307</name>
</gene>
<dbReference type="Proteomes" id="UP001633002">
    <property type="component" value="Unassembled WGS sequence"/>
</dbReference>
<dbReference type="Gene3D" id="3.80.10.10">
    <property type="entry name" value="Ribonuclease Inhibitor"/>
    <property type="match status" value="1"/>
</dbReference>
<dbReference type="InterPro" id="IPR050216">
    <property type="entry name" value="LRR_domain-containing"/>
</dbReference>
<keyword evidence="5" id="KW-1185">Reference proteome</keyword>
<sequence length="511" mass="58897">MYTGASIKWQAVIDKCLVKEVEEHPEWYSRGLDAFAPRREFWMHEHLRSMGQKIARDLERSNIHIRRDGLAALVKKYHITPGDEGLPWALAKFSFSDPTRLYVKLRDFSDLNFEPEGLQRVAVLSLRIHSALLSSPILESFRALRSLSLNFLVPYDGYELEVAFDKFHHLRKLEICLRGPGVFGQRVGPLRLPSSFWCLSGLEELRLSHLTSLPEGVGSLSGLRRLELGFLDSRDLPITFEDLKGLQWLVMKGCQKLQLLPENFGNFTRLECLEISWLPSLQQLPTSFGNLRSLKYLTMENLELTSLPESFGCLCSLQHLKMELLKLTYLPESLGSLSALQHLNMGSLKLTHLPESFENLSALQHLKMEYLKFKHLPESFRNLSRLEHLEMAWLDMEELPKAFGDLRELRHLEIRNCCYLQSLPETFGNLSGLRSLKIKRCRKLEFPATFGKLCRLKHLGLIHCLNISLSSIRFDELMGLKHLEFCPCLSSKLEVLRESFEIGLSLRKCYI</sequence>
<dbReference type="InterPro" id="IPR032675">
    <property type="entry name" value="LRR_dom_sf"/>
</dbReference>
<protein>
    <recommendedName>
        <fullName evidence="3">Disease resistance R13L4/SHOC-2-like LRR domain-containing protein</fullName>
    </recommendedName>
</protein>
<dbReference type="AlphaFoldDB" id="A0ABD3HNZ9"/>
<comment type="caution">
    <text evidence="4">The sequence shown here is derived from an EMBL/GenBank/DDBJ whole genome shotgun (WGS) entry which is preliminary data.</text>
</comment>
<dbReference type="SUPFAM" id="SSF52058">
    <property type="entry name" value="L domain-like"/>
    <property type="match status" value="1"/>
</dbReference>
<proteinExistence type="predicted"/>
<dbReference type="Pfam" id="PF23598">
    <property type="entry name" value="LRR_14"/>
    <property type="match status" value="1"/>
</dbReference>
<accession>A0ABD3HNZ9</accession>
<reference evidence="4 5" key="1">
    <citation type="submission" date="2024-09" db="EMBL/GenBank/DDBJ databases">
        <title>Chromosome-scale assembly of Riccia sorocarpa.</title>
        <authorList>
            <person name="Paukszto L."/>
        </authorList>
    </citation>
    <scope>NUCLEOTIDE SEQUENCE [LARGE SCALE GENOMIC DNA]</scope>
    <source>
        <strain evidence="4">LP-2024</strain>
        <tissue evidence="4">Aerial parts of the thallus</tissue>
    </source>
</reference>
<name>A0ABD3HNZ9_9MARC</name>
<feature type="domain" description="Disease resistance R13L4/SHOC-2-like LRR" evidence="3">
    <location>
        <begin position="287"/>
        <end position="396"/>
    </location>
</feature>
<keyword evidence="2" id="KW-0677">Repeat</keyword>
<evidence type="ECO:0000259" key="3">
    <source>
        <dbReference type="Pfam" id="PF23598"/>
    </source>
</evidence>
<dbReference type="EMBL" id="JBJQOH010000003">
    <property type="protein sequence ID" value="KAL3692656.1"/>
    <property type="molecule type" value="Genomic_DNA"/>
</dbReference>
<evidence type="ECO:0000256" key="2">
    <source>
        <dbReference type="ARBA" id="ARBA00022737"/>
    </source>
</evidence>
<dbReference type="SMART" id="SM00369">
    <property type="entry name" value="LRR_TYP"/>
    <property type="match status" value="4"/>
</dbReference>
<dbReference type="InterPro" id="IPR003591">
    <property type="entry name" value="Leu-rich_rpt_typical-subtyp"/>
</dbReference>
<dbReference type="PANTHER" id="PTHR48051:SF46">
    <property type="entry name" value="LEUCINE RICH REPEAT-CONTAINING DOMAIN PROTEIN"/>
    <property type="match status" value="1"/>
</dbReference>
<dbReference type="PANTHER" id="PTHR48051">
    <property type="match status" value="1"/>
</dbReference>
<organism evidence="4 5">
    <name type="scientific">Riccia sorocarpa</name>
    <dbReference type="NCBI Taxonomy" id="122646"/>
    <lineage>
        <taxon>Eukaryota</taxon>
        <taxon>Viridiplantae</taxon>
        <taxon>Streptophyta</taxon>
        <taxon>Embryophyta</taxon>
        <taxon>Marchantiophyta</taxon>
        <taxon>Marchantiopsida</taxon>
        <taxon>Marchantiidae</taxon>
        <taxon>Marchantiales</taxon>
        <taxon>Ricciaceae</taxon>
        <taxon>Riccia</taxon>
    </lineage>
</organism>
<evidence type="ECO:0000313" key="4">
    <source>
        <dbReference type="EMBL" id="KAL3692656.1"/>
    </source>
</evidence>
<keyword evidence="1" id="KW-0433">Leucine-rich repeat</keyword>
<evidence type="ECO:0000313" key="5">
    <source>
        <dbReference type="Proteomes" id="UP001633002"/>
    </source>
</evidence>